<evidence type="ECO:0000313" key="2">
    <source>
        <dbReference type="Proteomes" id="UP001162131"/>
    </source>
</evidence>
<evidence type="ECO:0000313" key="1">
    <source>
        <dbReference type="EMBL" id="CAG9326891.1"/>
    </source>
</evidence>
<reference evidence="1" key="1">
    <citation type="submission" date="2021-09" db="EMBL/GenBank/DDBJ databases">
        <authorList>
            <consortium name="AG Swart"/>
            <person name="Singh M."/>
            <person name="Singh A."/>
            <person name="Seah K."/>
            <person name="Emmerich C."/>
        </authorList>
    </citation>
    <scope>NUCLEOTIDE SEQUENCE</scope>
    <source>
        <strain evidence="1">ATCC30299</strain>
    </source>
</reference>
<proteinExistence type="predicted"/>
<keyword evidence="2" id="KW-1185">Reference proteome</keyword>
<organism evidence="1 2">
    <name type="scientific">Blepharisma stoltei</name>
    <dbReference type="NCBI Taxonomy" id="1481888"/>
    <lineage>
        <taxon>Eukaryota</taxon>
        <taxon>Sar</taxon>
        <taxon>Alveolata</taxon>
        <taxon>Ciliophora</taxon>
        <taxon>Postciliodesmatophora</taxon>
        <taxon>Heterotrichea</taxon>
        <taxon>Heterotrichida</taxon>
        <taxon>Blepharismidae</taxon>
        <taxon>Blepharisma</taxon>
    </lineage>
</organism>
<accession>A0AAU9JFS3</accession>
<dbReference type="AlphaFoldDB" id="A0AAU9JFS3"/>
<dbReference type="Proteomes" id="UP001162131">
    <property type="component" value="Unassembled WGS sequence"/>
</dbReference>
<name>A0AAU9JFS3_9CILI</name>
<protein>
    <submittedName>
        <fullName evidence="1">Uncharacterized protein</fullName>
    </submittedName>
</protein>
<dbReference type="EMBL" id="CAJZBQ010000041">
    <property type="protein sequence ID" value="CAG9326891.1"/>
    <property type="molecule type" value="Genomic_DNA"/>
</dbReference>
<comment type="caution">
    <text evidence="1">The sequence shown here is derived from an EMBL/GenBank/DDBJ whole genome shotgun (WGS) entry which is preliminary data.</text>
</comment>
<gene>
    <name evidence="1" type="ORF">BSTOLATCC_MIC42151</name>
</gene>
<sequence>MAIMVGVIGPIQLLCKIVYINNPSQREAAAIKVITKFPIIATVAYCTIYELPIIYLQRKYNLSKAFCMCDIRSYWNTKSNVYFFFIRAVRLISQWNEMMSEAVKAKKALYREN</sequence>